<proteinExistence type="predicted"/>
<dbReference type="InterPro" id="IPR050572">
    <property type="entry name" value="Fe-S_Ferredoxin"/>
</dbReference>
<dbReference type="RefSeq" id="WP_128745331.1">
    <property type="nucleotide sequence ID" value="NZ_CP035281.1"/>
</dbReference>
<dbReference type="PANTHER" id="PTHR43687">
    <property type="entry name" value="ADENYLYLSULFATE REDUCTASE, BETA SUBUNIT"/>
    <property type="match status" value="1"/>
</dbReference>
<protein>
    <submittedName>
        <fullName evidence="6">4Fe-4S dicluster domain-containing protein</fullName>
    </submittedName>
</protein>
<evidence type="ECO:0000259" key="5">
    <source>
        <dbReference type="PROSITE" id="PS51379"/>
    </source>
</evidence>
<feature type="domain" description="4Fe-4S ferredoxin-type" evidence="5">
    <location>
        <begin position="67"/>
        <end position="96"/>
    </location>
</feature>
<sequence length="121" mass="13824">MSLLSMTKTLFKSIAHGPYTDLYPVKPRENFERTRGSIGIDIENCVFCGICSKRCPTGAITTVRNDKSWSIERMNCVQCGYCVEVCPKKCLKMKNEYTTPELKKVKDEYVDARVPDNEENN</sequence>
<name>A0A410PUP6_9FIRM</name>
<dbReference type="EMBL" id="CP035281">
    <property type="protein sequence ID" value="QAT42681.1"/>
    <property type="molecule type" value="Genomic_DNA"/>
</dbReference>
<dbReference type="PANTHER" id="PTHR43687:SF1">
    <property type="entry name" value="FERREDOXIN III"/>
    <property type="match status" value="1"/>
</dbReference>
<keyword evidence="7" id="KW-1185">Reference proteome</keyword>
<dbReference type="PROSITE" id="PS00198">
    <property type="entry name" value="4FE4S_FER_1"/>
    <property type="match status" value="2"/>
</dbReference>
<organism evidence="6 7">
    <name type="scientific">Aminipila luticellarii</name>
    <dbReference type="NCBI Taxonomy" id="2507160"/>
    <lineage>
        <taxon>Bacteria</taxon>
        <taxon>Bacillati</taxon>
        <taxon>Bacillota</taxon>
        <taxon>Clostridia</taxon>
        <taxon>Peptostreptococcales</taxon>
        <taxon>Anaerovoracaceae</taxon>
        <taxon>Aminipila</taxon>
    </lineage>
</organism>
<dbReference type="InterPro" id="IPR017900">
    <property type="entry name" value="4Fe4S_Fe_S_CS"/>
</dbReference>
<evidence type="ECO:0000256" key="3">
    <source>
        <dbReference type="ARBA" id="ARBA00023004"/>
    </source>
</evidence>
<keyword evidence="3" id="KW-0408">Iron</keyword>
<keyword evidence="1" id="KW-0004">4Fe-4S</keyword>
<feature type="domain" description="4Fe-4S ferredoxin-type" evidence="5">
    <location>
        <begin position="36"/>
        <end position="65"/>
    </location>
</feature>
<dbReference type="KEGG" id="amij:EQM06_05250"/>
<dbReference type="GO" id="GO:0046872">
    <property type="term" value="F:metal ion binding"/>
    <property type="evidence" value="ECO:0007669"/>
    <property type="project" value="UniProtKB-KW"/>
</dbReference>
<dbReference type="AlphaFoldDB" id="A0A410PUP6"/>
<dbReference type="PROSITE" id="PS51379">
    <property type="entry name" value="4FE4S_FER_2"/>
    <property type="match status" value="2"/>
</dbReference>
<gene>
    <name evidence="6" type="ORF">EQM06_05250</name>
</gene>
<dbReference type="Pfam" id="PF13237">
    <property type="entry name" value="Fer4_10"/>
    <property type="match status" value="1"/>
</dbReference>
<dbReference type="SUPFAM" id="SSF54862">
    <property type="entry name" value="4Fe-4S ferredoxins"/>
    <property type="match status" value="1"/>
</dbReference>
<dbReference type="InterPro" id="IPR017896">
    <property type="entry name" value="4Fe4S_Fe-S-bd"/>
</dbReference>
<dbReference type="Proteomes" id="UP000287601">
    <property type="component" value="Chromosome"/>
</dbReference>
<evidence type="ECO:0000256" key="1">
    <source>
        <dbReference type="ARBA" id="ARBA00022485"/>
    </source>
</evidence>
<dbReference type="GO" id="GO:0051539">
    <property type="term" value="F:4 iron, 4 sulfur cluster binding"/>
    <property type="evidence" value="ECO:0007669"/>
    <property type="project" value="UniProtKB-KW"/>
</dbReference>
<keyword evidence="4" id="KW-0411">Iron-sulfur</keyword>
<keyword evidence="2" id="KW-0479">Metal-binding</keyword>
<evidence type="ECO:0000256" key="2">
    <source>
        <dbReference type="ARBA" id="ARBA00022723"/>
    </source>
</evidence>
<evidence type="ECO:0000313" key="7">
    <source>
        <dbReference type="Proteomes" id="UP000287601"/>
    </source>
</evidence>
<accession>A0A410PUP6</accession>
<evidence type="ECO:0000256" key="4">
    <source>
        <dbReference type="ARBA" id="ARBA00023014"/>
    </source>
</evidence>
<dbReference type="Gene3D" id="3.30.70.3270">
    <property type="match status" value="2"/>
</dbReference>
<evidence type="ECO:0000313" key="6">
    <source>
        <dbReference type="EMBL" id="QAT42681.1"/>
    </source>
</evidence>
<reference evidence="6 7" key="1">
    <citation type="submission" date="2019-01" db="EMBL/GenBank/DDBJ databases">
        <title>Draft genomes of a novel of Aminipila strains.</title>
        <authorList>
            <person name="Ma S."/>
        </authorList>
    </citation>
    <scope>NUCLEOTIDE SEQUENCE [LARGE SCALE GENOMIC DNA]</scope>
    <source>
        <strain evidence="7">JN-39</strain>
    </source>
</reference>
<dbReference type="OrthoDB" id="9803192at2"/>